<geneLocation type="plasmid" evidence="1 2">
    <name>unnamed1</name>
</geneLocation>
<sequence>MINIHLYPSVFLNESRILREAGSLSRLKLFDQIELIGVGQDGIASIEAIQTDIRIVRIGQRSGTGLLGKLARTSKWSRAVYQRYYNKEIGCINCHSVATLPLGVMLSRSTGAKLVYDAHELETETNGLAGVRRLLTKHSERRLIRHVDHCIFVGSAIEQWYVREYGLRNTTVLYNCPVRRQVESADHFRKTFQIPSNVPIFLYQGMIGTGRGIFNLVEAFSAFSDRAALVVMGYGPLTEWIANEAKHRPGVHYHPAVSPDQLLDYTASADFGLSVIEPTSLSYDYCMPNKLFEYVMAKKPVLVSPTTEQSAFVRKQGIGEVASGTTPAAICEGVKNLLSRDQNELQVALVRTADEFCWEGQEKKLHEVYLGALGMRSLHTGGDYRRENDHDFCH</sequence>
<dbReference type="Pfam" id="PF13692">
    <property type="entry name" value="Glyco_trans_1_4"/>
    <property type="match status" value="1"/>
</dbReference>
<keyword evidence="1" id="KW-0614">Plasmid</keyword>
<organism evidence="1 2">
    <name type="scientific">Massilia litorea</name>
    <dbReference type="NCBI Taxonomy" id="2769491"/>
    <lineage>
        <taxon>Bacteria</taxon>
        <taxon>Pseudomonadati</taxon>
        <taxon>Pseudomonadota</taxon>
        <taxon>Betaproteobacteria</taxon>
        <taxon>Burkholderiales</taxon>
        <taxon>Oxalobacteraceae</taxon>
        <taxon>Telluria group</taxon>
        <taxon>Massilia</taxon>
    </lineage>
</organism>
<evidence type="ECO:0000313" key="2">
    <source>
        <dbReference type="Proteomes" id="UP000593875"/>
    </source>
</evidence>
<dbReference type="SUPFAM" id="SSF53756">
    <property type="entry name" value="UDP-Glycosyltransferase/glycogen phosphorylase"/>
    <property type="match status" value="1"/>
</dbReference>
<accession>A0A7L9UDP4</accession>
<evidence type="ECO:0000313" key="1">
    <source>
        <dbReference type="EMBL" id="QOL52266.1"/>
    </source>
</evidence>
<dbReference type="Gene3D" id="3.40.50.2000">
    <property type="entry name" value="Glycogen Phosphorylase B"/>
    <property type="match status" value="2"/>
</dbReference>
<reference evidence="1 2" key="1">
    <citation type="submission" date="2020-10" db="EMBL/GenBank/DDBJ databases">
        <title>Genome sequencing of Massilia sp. LPB0304.</title>
        <authorList>
            <person name="Kim J."/>
        </authorList>
    </citation>
    <scope>NUCLEOTIDE SEQUENCE [LARGE SCALE GENOMIC DNA]</scope>
    <source>
        <strain evidence="1 2">LPB0304</strain>
        <plasmid evidence="1 2">unnamed1</plasmid>
    </source>
</reference>
<dbReference type="AlphaFoldDB" id="A0A7L9UDP4"/>
<name>A0A7L9UDP4_9BURK</name>
<keyword evidence="1" id="KW-0808">Transferase</keyword>
<keyword evidence="2" id="KW-1185">Reference proteome</keyword>
<dbReference type="KEGG" id="mlir:LPB04_23410"/>
<proteinExistence type="predicted"/>
<gene>
    <name evidence="1" type="ORF">LPB04_23410</name>
</gene>
<protein>
    <submittedName>
        <fullName evidence="1">Glycosyltransferase</fullName>
    </submittedName>
</protein>
<dbReference type="Proteomes" id="UP000593875">
    <property type="component" value="Plasmid unnamed1"/>
</dbReference>
<dbReference type="EMBL" id="CP062942">
    <property type="protein sequence ID" value="QOL52266.1"/>
    <property type="molecule type" value="Genomic_DNA"/>
</dbReference>
<dbReference type="RefSeq" id="WP_193689229.1">
    <property type="nucleotide sequence ID" value="NZ_CP062942.1"/>
</dbReference>
<dbReference type="GO" id="GO:0016740">
    <property type="term" value="F:transferase activity"/>
    <property type="evidence" value="ECO:0007669"/>
    <property type="project" value="UniProtKB-KW"/>
</dbReference>